<evidence type="ECO:0000256" key="2">
    <source>
        <dbReference type="SAM" id="Phobius"/>
    </source>
</evidence>
<dbReference type="VEuPathDB" id="CryptoDB:cubi_00353"/>
<dbReference type="GeneID" id="39977146"/>
<accession>A0A1J4MKR3</accession>
<keyword evidence="2" id="KW-0812">Transmembrane</keyword>
<dbReference type="OrthoDB" id="343182at2759"/>
<dbReference type="AlphaFoldDB" id="A0A1J4MKR3"/>
<keyword evidence="4" id="KW-1185">Reference proteome</keyword>
<dbReference type="Proteomes" id="UP000186176">
    <property type="component" value="Unassembled WGS sequence"/>
</dbReference>
<feature type="transmembrane region" description="Helical" evidence="2">
    <location>
        <begin position="202"/>
        <end position="227"/>
    </location>
</feature>
<comment type="caution">
    <text evidence="3">The sequence shown here is derived from an EMBL/GenBank/DDBJ whole genome shotgun (WGS) entry which is preliminary data.</text>
</comment>
<evidence type="ECO:0000313" key="3">
    <source>
        <dbReference type="EMBL" id="OII74800.1"/>
    </source>
</evidence>
<proteinExistence type="predicted"/>
<feature type="compositionally biased region" description="Polar residues" evidence="1">
    <location>
        <begin position="87"/>
        <end position="99"/>
    </location>
</feature>
<protein>
    <submittedName>
        <fullName evidence="3">Uncharacterized protein</fullName>
    </submittedName>
</protein>
<feature type="region of interest" description="Disordered" evidence="1">
    <location>
        <begin position="42"/>
        <end position="99"/>
    </location>
</feature>
<organism evidence="3 4">
    <name type="scientific">Cryptosporidium ubiquitum</name>
    <dbReference type="NCBI Taxonomy" id="857276"/>
    <lineage>
        <taxon>Eukaryota</taxon>
        <taxon>Sar</taxon>
        <taxon>Alveolata</taxon>
        <taxon>Apicomplexa</taxon>
        <taxon>Conoidasida</taxon>
        <taxon>Coccidia</taxon>
        <taxon>Eucoccidiorida</taxon>
        <taxon>Eimeriorina</taxon>
        <taxon>Cryptosporidiidae</taxon>
        <taxon>Cryptosporidium</taxon>
    </lineage>
</organism>
<reference evidence="3 4" key="1">
    <citation type="submission" date="2016-10" db="EMBL/GenBank/DDBJ databases">
        <title>Reductive evolution of mitochondrial metabolism and differential evolution of invasion-related proteins in Cryptosporidium.</title>
        <authorList>
            <person name="Liu S."/>
            <person name="Roellig D.M."/>
            <person name="Guo Y."/>
            <person name="Li N."/>
            <person name="Frace M.A."/>
            <person name="Tang K."/>
            <person name="Zhang L."/>
            <person name="Feng Y."/>
            <person name="Xiao L."/>
        </authorList>
    </citation>
    <scope>NUCLEOTIDE SEQUENCE [LARGE SCALE GENOMIC DNA]</scope>
    <source>
        <strain evidence="3">39726</strain>
    </source>
</reference>
<gene>
    <name evidence="3" type="ORF">cubi_00353</name>
</gene>
<evidence type="ECO:0000313" key="4">
    <source>
        <dbReference type="Proteomes" id="UP000186176"/>
    </source>
</evidence>
<sequence length="238" mass="25819">MKLSNTICGVSLGVIFLFFLGNVVGVHINKELHNLSIESEGSIKADNSTKSSSGSEGSVNTNNSTKSSSSSVNNINNSTVKGKEQEVGSQNLIGNRTGSSNNITAEINNNNVTINQNMTEINKNGTISQNKTEISSNNNSTDSEKYHIYSGEFDVKTTLFENGIAYDVNTGLPILPNLMSKLENDYDFDDMPALKEALEVEIGWIIIGICLGLLAIMIITVTTVSVIKHRKNRARREA</sequence>
<name>A0A1J4MKR3_9CRYT</name>
<dbReference type="EMBL" id="LRBP01000009">
    <property type="protein sequence ID" value="OII74800.1"/>
    <property type="molecule type" value="Genomic_DNA"/>
</dbReference>
<feature type="compositionally biased region" description="Low complexity" evidence="1">
    <location>
        <begin position="48"/>
        <end position="80"/>
    </location>
</feature>
<evidence type="ECO:0000256" key="1">
    <source>
        <dbReference type="SAM" id="MobiDB-lite"/>
    </source>
</evidence>
<keyword evidence="2" id="KW-0472">Membrane</keyword>
<keyword evidence="2" id="KW-1133">Transmembrane helix</keyword>
<dbReference type="RefSeq" id="XP_028875946.1">
    <property type="nucleotide sequence ID" value="XM_029017367.1"/>
</dbReference>